<dbReference type="PROSITE" id="PS51677">
    <property type="entry name" value="NODB"/>
    <property type="match status" value="1"/>
</dbReference>
<dbReference type="SUPFAM" id="SSF88713">
    <property type="entry name" value="Glycoside hydrolase/deacetylase"/>
    <property type="match status" value="1"/>
</dbReference>
<name>A0ABP9QFK3_9RHOO</name>
<dbReference type="InterPro" id="IPR011330">
    <property type="entry name" value="Glyco_hydro/deAcase_b/a-brl"/>
</dbReference>
<keyword evidence="5" id="KW-1185">Reference proteome</keyword>
<dbReference type="InterPro" id="IPR002509">
    <property type="entry name" value="NODB_dom"/>
</dbReference>
<dbReference type="PANTHER" id="PTHR34216">
    <property type="match status" value="1"/>
</dbReference>
<evidence type="ECO:0000256" key="2">
    <source>
        <dbReference type="ARBA" id="ARBA00022729"/>
    </source>
</evidence>
<comment type="caution">
    <text evidence="4">The sequence shown here is derived from an EMBL/GenBank/DDBJ whole genome shotgun (WGS) entry which is preliminary data.</text>
</comment>
<feature type="domain" description="NodB homology" evidence="3">
    <location>
        <begin position="82"/>
        <end position="310"/>
    </location>
</feature>
<evidence type="ECO:0000313" key="5">
    <source>
        <dbReference type="Proteomes" id="UP001500547"/>
    </source>
</evidence>
<accession>A0ABP9QFK3</accession>
<reference evidence="5" key="1">
    <citation type="journal article" date="2019" name="Int. J. Syst. Evol. Microbiol.">
        <title>The Global Catalogue of Microorganisms (GCM) 10K type strain sequencing project: providing services to taxonomists for standard genome sequencing and annotation.</title>
        <authorList>
            <consortium name="The Broad Institute Genomics Platform"/>
            <consortium name="The Broad Institute Genome Sequencing Center for Infectious Disease"/>
            <person name="Wu L."/>
            <person name="Ma J."/>
        </authorList>
    </citation>
    <scope>NUCLEOTIDE SEQUENCE [LARGE SCALE GENOMIC DNA]</scope>
    <source>
        <strain evidence="5">JCM 18715</strain>
    </source>
</reference>
<evidence type="ECO:0000313" key="4">
    <source>
        <dbReference type="EMBL" id="GAA5160685.1"/>
    </source>
</evidence>
<dbReference type="Pfam" id="PF01522">
    <property type="entry name" value="Polysacc_deac_1"/>
    <property type="match status" value="1"/>
</dbReference>
<gene>
    <name evidence="4" type="ORF">GCM10025770_08720</name>
</gene>
<comment type="subcellular location">
    <subcellularLocation>
        <location evidence="1">Secreted</location>
    </subcellularLocation>
</comment>
<evidence type="ECO:0000256" key="1">
    <source>
        <dbReference type="ARBA" id="ARBA00004613"/>
    </source>
</evidence>
<dbReference type="InterPro" id="IPR051398">
    <property type="entry name" value="Polysacch_Deacetylase"/>
</dbReference>
<protein>
    <recommendedName>
        <fullName evidence="3">NodB homology domain-containing protein</fullName>
    </recommendedName>
</protein>
<proteinExistence type="predicted"/>
<keyword evidence="2" id="KW-0732">Signal</keyword>
<dbReference type="PANTHER" id="PTHR34216:SF3">
    <property type="entry name" value="POLY-BETA-1,6-N-ACETYL-D-GLUCOSAMINE N-DEACETYLASE"/>
    <property type="match status" value="1"/>
</dbReference>
<evidence type="ECO:0000259" key="3">
    <source>
        <dbReference type="PROSITE" id="PS51677"/>
    </source>
</evidence>
<dbReference type="Proteomes" id="UP001500547">
    <property type="component" value="Unassembled WGS sequence"/>
</dbReference>
<dbReference type="EMBL" id="BAABLD010000005">
    <property type="protein sequence ID" value="GAA5160685.1"/>
    <property type="molecule type" value="Genomic_DNA"/>
</dbReference>
<dbReference type="Gene3D" id="3.20.20.370">
    <property type="entry name" value="Glycoside hydrolase/deacetylase"/>
    <property type="match status" value="1"/>
</dbReference>
<sequence length="310" mass="35145">MVWQSGLLTLYHRMRNRRSLTIAQFHRVLPAGSEEWKHSEQEYALTREEFDLCLHFFRRHYNVVSLSQVLAASQGKGRLPDRALLISFDDGWRDNCMHAEPLLRQHGMRATMFVNVEAMQQTDRRWWQDALVEIFAGGRAAQALPQLGEAPRFYDAIVHMLETPLDERLAKLQGALRYTPTERQMLTPSELARMDKQVWDIGSHARTHAPLTLLADPREELGSAAAQIANWIGQAVGCIAFPHGRYSAEIVGQCHAEGLAVMSSDARLNHADALPRVMGRINIDPSVVGHSRSVATRELAYTLMRRDFQA</sequence>
<organism evidence="4 5">
    <name type="scientific">Viridibacterium curvum</name>
    <dbReference type="NCBI Taxonomy" id="1101404"/>
    <lineage>
        <taxon>Bacteria</taxon>
        <taxon>Pseudomonadati</taxon>
        <taxon>Pseudomonadota</taxon>
        <taxon>Betaproteobacteria</taxon>
        <taxon>Rhodocyclales</taxon>
        <taxon>Rhodocyclaceae</taxon>
        <taxon>Viridibacterium</taxon>
    </lineage>
</organism>
<dbReference type="CDD" id="cd10918">
    <property type="entry name" value="CE4_NodB_like_5s_6s"/>
    <property type="match status" value="1"/>
</dbReference>